<evidence type="ECO:0000256" key="4">
    <source>
        <dbReference type="ARBA" id="ARBA00022989"/>
    </source>
</evidence>
<dbReference type="Pfam" id="PF02659">
    <property type="entry name" value="Mntp"/>
    <property type="match status" value="1"/>
</dbReference>
<dbReference type="HOGENOM" id="CLU_096410_3_0_12"/>
<dbReference type="STRING" id="573413.Spirs_3553"/>
<evidence type="ECO:0000256" key="8">
    <source>
        <dbReference type="HAMAP-Rule" id="MF_01521"/>
    </source>
</evidence>
<keyword evidence="2 8" id="KW-1003">Cell membrane</keyword>
<dbReference type="PANTHER" id="PTHR35529">
    <property type="entry name" value="MANGANESE EFFLUX PUMP MNTP-RELATED"/>
    <property type="match status" value="1"/>
</dbReference>
<keyword evidence="1 8" id="KW-0813">Transport</keyword>
<keyword evidence="4 8" id="KW-1133">Transmembrane helix</keyword>
<reference evidence="9 10" key="1">
    <citation type="journal article" date="2010" name="Stand. Genomic Sci.">
        <title>Complete genome sequence of Spirochaeta smaragdinae type strain (SEBR 4228).</title>
        <authorList>
            <person name="Mavromatis K."/>
            <person name="Yasawong M."/>
            <person name="Chertkov O."/>
            <person name="Lapidus A."/>
            <person name="Lucas S."/>
            <person name="Nolan M."/>
            <person name="Del Rio T.G."/>
            <person name="Tice H."/>
            <person name="Cheng J.F."/>
            <person name="Pitluck S."/>
            <person name="Liolios K."/>
            <person name="Ivanova N."/>
            <person name="Tapia R."/>
            <person name="Han C."/>
            <person name="Bruce D."/>
            <person name="Goodwin L."/>
            <person name="Pati A."/>
            <person name="Chen A."/>
            <person name="Palaniappan K."/>
            <person name="Land M."/>
            <person name="Hauser L."/>
            <person name="Chang Y.J."/>
            <person name="Jeffries C.D."/>
            <person name="Detter J.C."/>
            <person name="Rohde M."/>
            <person name="Brambilla E."/>
            <person name="Spring S."/>
            <person name="Goker M."/>
            <person name="Sikorski J."/>
            <person name="Woyke T."/>
            <person name="Bristow J."/>
            <person name="Eisen J.A."/>
            <person name="Markowitz V."/>
            <person name="Hugenholtz P."/>
            <person name="Klenk H.P."/>
            <person name="Kyrpides N.C."/>
        </authorList>
    </citation>
    <scope>NUCLEOTIDE SEQUENCE [LARGE SCALE GENOMIC DNA]</scope>
    <source>
        <strain evidence="10">DSM 11293 / JCM 15392 / SEBR 4228</strain>
    </source>
</reference>
<dbReference type="EMBL" id="CP002116">
    <property type="protein sequence ID" value="ADK82641.1"/>
    <property type="molecule type" value="Genomic_DNA"/>
</dbReference>
<feature type="transmembrane region" description="Helical" evidence="8">
    <location>
        <begin position="137"/>
        <end position="160"/>
    </location>
</feature>
<dbReference type="GO" id="GO:0005886">
    <property type="term" value="C:plasma membrane"/>
    <property type="evidence" value="ECO:0007669"/>
    <property type="project" value="UniProtKB-SubCell"/>
</dbReference>
<dbReference type="RefSeq" id="WP_013256100.1">
    <property type="nucleotide sequence ID" value="NC_014364.1"/>
</dbReference>
<evidence type="ECO:0000256" key="5">
    <source>
        <dbReference type="ARBA" id="ARBA00023065"/>
    </source>
</evidence>
<feature type="transmembrane region" description="Helical" evidence="8">
    <location>
        <begin position="35"/>
        <end position="56"/>
    </location>
</feature>
<dbReference type="HAMAP" id="MF_01521">
    <property type="entry name" value="MntP_pump"/>
    <property type="match status" value="1"/>
</dbReference>
<keyword evidence="6 8" id="KW-0472">Membrane</keyword>
<dbReference type="OrthoDB" id="9811590at2"/>
<evidence type="ECO:0000256" key="1">
    <source>
        <dbReference type="ARBA" id="ARBA00022448"/>
    </source>
</evidence>
<dbReference type="AlphaFoldDB" id="E1R7D6"/>
<evidence type="ECO:0000313" key="9">
    <source>
        <dbReference type="EMBL" id="ADK82641.1"/>
    </source>
</evidence>
<evidence type="ECO:0000256" key="7">
    <source>
        <dbReference type="ARBA" id="ARBA00023211"/>
    </source>
</evidence>
<keyword evidence="7 8" id="KW-0464">Manganese</keyword>
<protein>
    <recommendedName>
        <fullName evidence="8">Putative manganese efflux pump MntP</fullName>
    </recommendedName>
</protein>
<feature type="transmembrane region" description="Helical" evidence="8">
    <location>
        <begin position="172"/>
        <end position="190"/>
    </location>
</feature>
<accession>E1R7D6</accession>
<comment type="subcellular location">
    <subcellularLocation>
        <location evidence="8">Cell inner membrane</location>
        <topology evidence="8">Multi-pass membrane protein</topology>
    </subcellularLocation>
</comment>
<evidence type="ECO:0000256" key="3">
    <source>
        <dbReference type="ARBA" id="ARBA00022692"/>
    </source>
</evidence>
<comment type="similarity">
    <text evidence="8">Belongs to the MntP (TC 9.B.29) family.</text>
</comment>
<sequence length="191" mass="20286">MSSLLIIGIAIGLSMDAFAVSLSSGCGMPDAKPRHVIIVAASFGLFQAVMPIAGWFGGAMFRKQIEAWDHWAAFGLLTIIGVHMFIEGYKSTAYCEDPEIRPAKEILRPTRLLLLSIATSIDALAVGLSFSLAGYSIFPAAIVIGIVTFLLSALGVKAGGKLYHLLEAKAEYAGGIILIAIGMEILYTHLS</sequence>
<keyword evidence="10" id="KW-1185">Reference proteome</keyword>
<dbReference type="Proteomes" id="UP000002318">
    <property type="component" value="Chromosome"/>
</dbReference>
<evidence type="ECO:0000256" key="6">
    <source>
        <dbReference type="ARBA" id="ARBA00023136"/>
    </source>
</evidence>
<evidence type="ECO:0000313" key="10">
    <source>
        <dbReference type="Proteomes" id="UP000002318"/>
    </source>
</evidence>
<dbReference type="GO" id="GO:0005384">
    <property type="term" value="F:manganese ion transmembrane transporter activity"/>
    <property type="evidence" value="ECO:0007669"/>
    <property type="project" value="UniProtKB-UniRule"/>
</dbReference>
<comment type="caution">
    <text evidence="8">Lacks conserved residue(s) required for the propagation of feature annotation.</text>
</comment>
<proteinExistence type="inferred from homology"/>
<keyword evidence="3 8" id="KW-0812">Transmembrane</keyword>
<dbReference type="eggNOG" id="COG1971">
    <property type="taxonomic scope" value="Bacteria"/>
</dbReference>
<comment type="function">
    <text evidence="8">Probably functions as a manganese efflux pump.</text>
</comment>
<keyword evidence="5 8" id="KW-0406">Ion transport</keyword>
<dbReference type="InterPro" id="IPR003810">
    <property type="entry name" value="Mntp/YtaF"/>
</dbReference>
<gene>
    <name evidence="8" type="primary">mntP</name>
    <name evidence="9" type="ordered locus">Spirs_3553</name>
</gene>
<dbReference type="InterPro" id="IPR022929">
    <property type="entry name" value="Put_MntP"/>
</dbReference>
<dbReference type="PANTHER" id="PTHR35529:SF1">
    <property type="entry name" value="MANGANESE EFFLUX PUMP MNTP-RELATED"/>
    <property type="match status" value="1"/>
</dbReference>
<evidence type="ECO:0000256" key="2">
    <source>
        <dbReference type="ARBA" id="ARBA00022475"/>
    </source>
</evidence>
<name>E1R7D6_SEDSS</name>
<dbReference type="KEGG" id="ssm:Spirs_3553"/>
<feature type="transmembrane region" description="Helical" evidence="8">
    <location>
        <begin position="112"/>
        <end position="131"/>
    </location>
</feature>
<keyword evidence="8" id="KW-0997">Cell inner membrane</keyword>
<organism evidence="9 10">
    <name type="scientific">Sediminispirochaeta smaragdinae (strain DSM 11293 / JCM 15392 / SEBR 4228)</name>
    <name type="common">Spirochaeta smaragdinae</name>
    <dbReference type="NCBI Taxonomy" id="573413"/>
    <lineage>
        <taxon>Bacteria</taxon>
        <taxon>Pseudomonadati</taxon>
        <taxon>Spirochaetota</taxon>
        <taxon>Spirochaetia</taxon>
        <taxon>Spirochaetales</taxon>
        <taxon>Spirochaetaceae</taxon>
        <taxon>Sediminispirochaeta</taxon>
    </lineage>
</organism>